<reference evidence="4 5" key="2">
    <citation type="journal article" date="2015" name="MBio">
        <title>Genome-Resolved Metagenomic Analysis Reveals Roles for Candidate Phyla and Other Microbial Community Members in Biogeochemical Transformations in Oil Reservoirs.</title>
        <authorList>
            <person name="Hu P."/>
            <person name="Tom L."/>
            <person name="Singh A."/>
            <person name="Thomas B.C."/>
            <person name="Baker B.J."/>
            <person name="Piceno Y.M."/>
            <person name="Andersen G.L."/>
            <person name="Banfield J.F."/>
        </authorList>
    </citation>
    <scope>NUCLEOTIDE SEQUENCE [LARGE SCALE GENOMIC DNA]</scope>
    <source>
        <strain evidence="2">57_489</strain>
    </source>
</reference>
<evidence type="ECO:0000259" key="1">
    <source>
        <dbReference type="PROSITE" id="PS50943"/>
    </source>
</evidence>
<dbReference type="InterPro" id="IPR017271">
    <property type="entry name" value="Tscrpt_reg_HTH_MJ1545_prd"/>
</dbReference>
<dbReference type="Proteomes" id="UP000057043">
    <property type="component" value="Unassembled WGS sequence"/>
</dbReference>
<evidence type="ECO:0000313" key="5">
    <source>
        <dbReference type="Proteomes" id="UP000057043"/>
    </source>
</evidence>
<dbReference type="Gene3D" id="1.10.260.40">
    <property type="entry name" value="lambda repressor-like DNA-binding domains"/>
    <property type="match status" value="1"/>
</dbReference>
<accession>A0A101FVK4</accession>
<dbReference type="InterPro" id="IPR010982">
    <property type="entry name" value="Lambda_DNA-bd_dom_sf"/>
</dbReference>
<organism evidence="2 5">
    <name type="scientific">Methanothrix harundinacea</name>
    <dbReference type="NCBI Taxonomy" id="301375"/>
    <lineage>
        <taxon>Archaea</taxon>
        <taxon>Methanobacteriati</taxon>
        <taxon>Methanobacteriota</taxon>
        <taxon>Stenosarchaea group</taxon>
        <taxon>Methanomicrobia</taxon>
        <taxon>Methanotrichales</taxon>
        <taxon>Methanotrichaceae</taxon>
        <taxon>Methanothrix</taxon>
    </lineage>
</organism>
<dbReference type="CDD" id="cd00093">
    <property type="entry name" value="HTH_XRE"/>
    <property type="match status" value="1"/>
</dbReference>
<dbReference type="GO" id="GO:0003677">
    <property type="term" value="F:DNA binding"/>
    <property type="evidence" value="ECO:0007669"/>
    <property type="project" value="InterPro"/>
</dbReference>
<dbReference type="SMART" id="SM00530">
    <property type="entry name" value="HTH_XRE"/>
    <property type="match status" value="1"/>
</dbReference>
<gene>
    <name evidence="2" type="ORF">XD72_0448</name>
    <name evidence="3" type="ORF">XE07_0334</name>
</gene>
<evidence type="ECO:0000313" key="2">
    <source>
        <dbReference type="EMBL" id="KUK45199.1"/>
    </source>
</evidence>
<dbReference type="SUPFAM" id="SSF47413">
    <property type="entry name" value="lambda repressor-like DNA-binding domains"/>
    <property type="match status" value="1"/>
</dbReference>
<name>A0A101FVK4_9EURY</name>
<dbReference type="PROSITE" id="PS50943">
    <property type="entry name" value="HTH_CROC1"/>
    <property type="match status" value="1"/>
</dbReference>
<feature type="domain" description="HTH cro/C1-type" evidence="1">
    <location>
        <begin position="32"/>
        <end position="86"/>
    </location>
</feature>
<dbReference type="PATRIC" id="fig|301375.6.peg.1902"/>
<comment type="caution">
    <text evidence="2">The sequence shown here is derived from an EMBL/GenBank/DDBJ whole genome shotgun (WGS) entry which is preliminary data.</text>
</comment>
<sequence length="239" mass="26000">MSAGGDISDIRGLLAEKMAGEITLSQNPGETLKKWRRNFGITQTELSNHLRISPSVISDYESGRRRSPGILIVSKIIDALLTIDEFRGSTTARAYSAMLSDGGSFGRICCICEYSEPISLSKFVDRIDACVVCGDVDVNIYGYTIIDSLKAILELLPDQFHKIYGRSTARALIFTGVSTGRSPMVAVRVSHLKPGAVILQGIDSSEVDGVARRIAELERIPLLATTISAEDLVTILNHR</sequence>
<evidence type="ECO:0000313" key="4">
    <source>
        <dbReference type="Proteomes" id="UP000053961"/>
    </source>
</evidence>
<proteinExistence type="predicted"/>
<dbReference type="AlphaFoldDB" id="A0A101FVK4"/>
<dbReference type="InterPro" id="IPR001387">
    <property type="entry name" value="Cro/C1-type_HTH"/>
</dbReference>
<dbReference type="EMBL" id="LGHB01000002">
    <property type="protein sequence ID" value="KUK97504.1"/>
    <property type="molecule type" value="Genomic_DNA"/>
</dbReference>
<reference evidence="3" key="1">
    <citation type="journal article" date="2015" name="MBio">
        <title>Genome-resolved metagenomic analysis reveals roles for candidate phyla and other microbial community members in biogeochemical transformations in oil reservoirs.</title>
        <authorList>
            <person name="Hu P."/>
            <person name="Tom L."/>
            <person name="Singh A."/>
            <person name="Thomas B.C."/>
            <person name="Baker B.J."/>
            <person name="Piceno Y.M."/>
            <person name="Andersen G.L."/>
            <person name="Banfield J.F."/>
        </authorList>
    </citation>
    <scope>NUCLEOTIDE SEQUENCE [LARGE SCALE GENOMIC DNA]</scope>
    <source>
        <strain evidence="3">56_747</strain>
    </source>
</reference>
<dbReference type="PIRSF" id="PIRSF037724">
    <property type="entry name" value="TF_HTH_MJ1545_prd"/>
    <property type="match status" value="1"/>
</dbReference>
<dbReference type="EMBL" id="LGFT01000007">
    <property type="protein sequence ID" value="KUK45199.1"/>
    <property type="molecule type" value="Genomic_DNA"/>
</dbReference>
<dbReference type="Proteomes" id="UP000053961">
    <property type="component" value="Unassembled WGS sequence"/>
</dbReference>
<protein>
    <submittedName>
        <fullName evidence="2">Transcriptional regulator, XRE family</fullName>
    </submittedName>
</protein>
<evidence type="ECO:0000313" key="3">
    <source>
        <dbReference type="EMBL" id="KUK97504.1"/>
    </source>
</evidence>
<dbReference type="Pfam" id="PF01381">
    <property type="entry name" value="HTH_3"/>
    <property type="match status" value="1"/>
</dbReference>